<dbReference type="PROSITE" id="PS00678">
    <property type="entry name" value="WD_REPEATS_1"/>
    <property type="match status" value="1"/>
</dbReference>
<dbReference type="PROSITE" id="PS50294">
    <property type="entry name" value="WD_REPEATS_REGION"/>
    <property type="match status" value="2"/>
</dbReference>
<dbReference type="Proteomes" id="UP000886611">
    <property type="component" value="Unassembled WGS sequence"/>
</dbReference>
<proteinExistence type="predicted"/>
<organism evidence="4 5">
    <name type="scientific">Polypterus senegalus</name>
    <name type="common">Senegal bichir</name>
    <dbReference type="NCBI Taxonomy" id="55291"/>
    <lineage>
        <taxon>Eukaryota</taxon>
        <taxon>Metazoa</taxon>
        <taxon>Chordata</taxon>
        <taxon>Craniata</taxon>
        <taxon>Vertebrata</taxon>
        <taxon>Euteleostomi</taxon>
        <taxon>Actinopterygii</taxon>
        <taxon>Polypteriformes</taxon>
        <taxon>Polypteridae</taxon>
        <taxon>Polypterus</taxon>
    </lineage>
</organism>
<protein>
    <submittedName>
        <fullName evidence="4">WDR97 protein</fullName>
    </submittedName>
</protein>
<dbReference type="SUPFAM" id="SSF50978">
    <property type="entry name" value="WD40 repeat-like"/>
    <property type="match status" value="2"/>
</dbReference>
<gene>
    <name evidence="4" type="primary">Wdr97</name>
    <name evidence="4" type="ORF">GTO96_0018381</name>
</gene>
<evidence type="ECO:0000313" key="5">
    <source>
        <dbReference type="Proteomes" id="UP000886611"/>
    </source>
</evidence>
<dbReference type="InterPro" id="IPR015943">
    <property type="entry name" value="WD40/YVTN_repeat-like_dom_sf"/>
</dbReference>
<name>A0A8X8BHZ5_POLSE</name>
<sequence length="674" mass="75625">MLLTLSTSKSVHHPYYPSLFERFRTLLLNAGPESVAFCSKRGDLLVGIQSHFYEIHYTKVLPRHYYSKVKRFDFRPSVLTHGIQQVRHLSSTSPICHMTYNWNAKKFVSLDSEGCLRIYHYDGRLMDNVTVTQHFKGISSTMLPDHYVAWGSENSLFVLNADFHIVSNVQATQDIQICAASEWLEEVVTAGAGNICFWCICPLICKVEITEGLTGNEVFTQLLLPKMDNPGSQKCFAVCRNGVAMFNISKRKLMVHKKDLHLRKITGIAYCHGLQWLVTAARDGSIKVWDKAWRLQMVFVGHTAPVTALVTFPHVPHLLSASQDGTMRVWNLETADQVEEIQTVHVALGLGVSEDNTGEADCTGLIFSFSSQGVDFWDLTQLYNILTPLEAPVRSIQTTVLHRFPPRAVCVCEDASIRLIAAETGDIITSFLMEEPRQIRSVDYCLPLETLFVVTDKGEVLRINALTNPASLVDRSFERHGGVDKKQAVQEQVETSDMGTAKCLVMYNYIVEEDQAYSAWTEVVESKGKGWQRKNSPFKQQINRFLLVVGHEHGYLSVLDWDTRLPAYKTEAHSSCCVSALIACPESNYVISTGGDKMVKVWRVFPYADESLSLHMSFCCAQPPLKVSCLGSLLAVAFQELSSATYGIVHYHLETKNRSDHPPKDDPQDLITGG</sequence>
<keyword evidence="5" id="KW-1185">Reference proteome</keyword>
<evidence type="ECO:0000256" key="1">
    <source>
        <dbReference type="ARBA" id="ARBA00022574"/>
    </source>
</evidence>
<feature type="repeat" description="WD" evidence="3">
    <location>
        <begin position="258"/>
        <end position="290"/>
    </location>
</feature>
<reference evidence="4 5" key="1">
    <citation type="journal article" date="2021" name="Cell">
        <title>Tracing the genetic footprints of vertebrate landing in non-teleost ray-finned fishes.</title>
        <authorList>
            <person name="Bi X."/>
            <person name="Wang K."/>
            <person name="Yang L."/>
            <person name="Pan H."/>
            <person name="Jiang H."/>
            <person name="Wei Q."/>
            <person name="Fang M."/>
            <person name="Yu H."/>
            <person name="Zhu C."/>
            <person name="Cai Y."/>
            <person name="He Y."/>
            <person name="Gan X."/>
            <person name="Zeng H."/>
            <person name="Yu D."/>
            <person name="Zhu Y."/>
            <person name="Jiang H."/>
            <person name="Qiu Q."/>
            <person name="Yang H."/>
            <person name="Zhang Y.E."/>
            <person name="Wang W."/>
            <person name="Zhu M."/>
            <person name="He S."/>
            <person name="Zhang G."/>
        </authorList>
    </citation>
    <scope>NUCLEOTIDE SEQUENCE [LARGE SCALE GENOMIC DNA]</scope>
    <source>
        <strain evidence="4">Bchr_013</strain>
    </source>
</reference>
<dbReference type="AlphaFoldDB" id="A0A8X8BHZ5"/>
<dbReference type="EMBL" id="JAATIS010007298">
    <property type="protein sequence ID" value="KAG2458353.1"/>
    <property type="molecule type" value="Genomic_DNA"/>
</dbReference>
<dbReference type="PRINTS" id="PR00320">
    <property type="entry name" value="GPROTEINBRPT"/>
</dbReference>
<dbReference type="SMART" id="SM00320">
    <property type="entry name" value="WD40"/>
    <property type="match status" value="4"/>
</dbReference>
<accession>A0A8X8BHZ5</accession>
<evidence type="ECO:0000256" key="2">
    <source>
        <dbReference type="ARBA" id="ARBA00022737"/>
    </source>
</evidence>
<keyword evidence="2" id="KW-0677">Repeat</keyword>
<dbReference type="InterPro" id="IPR019775">
    <property type="entry name" value="WD40_repeat_CS"/>
</dbReference>
<dbReference type="PANTHER" id="PTHR45532:SF1">
    <property type="entry name" value="WD REPEAT-CONTAINING PROTEIN 97"/>
    <property type="match status" value="1"/>
</dbReference>
<keyword evidence="1 3" id="KW-0853">WD repeat</keyword>
<evidence type="ECO:0000313" key="4">
    <source>
        <dbReference type="EMBL" id="KAG2458353.1"/>
    </source>
</evidence>
<dbReference type="PROSITE" id="PS50082">
    <property type="entry name" value="WD_REPEATS_2"/>
    <property type="match status" value="2"/>
</dbReference>
<dbReference type="InterPro" id="IPR001680">
    <property type="entry name" value="WD40_rpt"/>
</dbReference>
<dbReference type="InterPro" id="IPR036322">
    <property type="entry name" value="WD40_repeat_dom_sf"/>
</dbReference>
<dbReference type="InterPro" id="IPR020472">
    <property type="entry name" value="WD40_PAC1"/>
</dbReference>
<feature type="non-terminal residue" evidence="4">
    <location>
        <position position="1"/>
    </location>
</feature>
<dbReference type="Gene3D" id="2.130.10.10">
    <property type="entry name" value="YVTN repeat-like/Quinoprotein amine dehydrogenase"/>
    <property type="match status" value="2"/>
</dbReference>
<dbReference type="PANTHER" id="PTHR45532">
    <property type="entry name" value="WD REPEAT-CONTAINING PROTEIN 97"/>
    <property type="match status" value="1"/>
</dbReference>
<feature type="repeat" description="WD" evidence="3">
    <location>
        <begin position="299"/>
        <end position="340"/>
    </location>
</feature>
<feature type="non-terminal residue" evidence="4">
    <location>
        <position position="674"/>
    </location>
</feature>
<evidence type="ECO:0000256" key="3">
    <source>
        <dbReference type="PROSITE-ProRule" id="PRU00221"/>
    </source>
</evidence>
<comment type="caution">
    <text evidence="4">The sequence shown here is derived from an EMBL/GenBank/DDBJ whole genome shotgun (WGS) entry which is preliminary data.</text>
</comment>
<dbReference type="Pfam" id="PF00400">
    <property type="entry name" value="WD40"/>
    <property type="match status" value="3"/>
</dbReference>